<dbReference type="AlphaFoldDB" id="A0A6P3UQP0"/>
<name>A0A6P3UQP0_BOMIM</name>
<dbReference type="RefSeq" id="XP_012238865.1">
    <property type="nucleotide sequence ID" value="XM_012383442.3"/>
</dbReference>
<dbReference type="GO" id="GO:0006979">
    <property type="term" value="P:response to oxidative stress"/>
    <property type="evidence" value="ECO:0007669"/>
    <property type="project" value="InterPro"/>
</dbReference>
<dbReference type="PROSITE" id="PS50292">
    <property type="entry name" value="PEROXIDASE_3"/>
    <property type="match status" value="1"/>
</dbReference>
<dbReference type="Gene3D" id="1.10.640.10">
    <property type="entry name" value="Haem peroxidase domain superfamily, animal type"/>
    <property type="match status" value="1"/>
</dbReference>
<dbReference type="FunFam" id="1.10.640.10:FF:000009">
    <property type="entry name" value="Peroxidase, isoform B"/>
    <property type="match status" value="1"/>
</dbReference>
<evidence type="ECO:0000313" key="5">
    <source>
        <dbReference type="RefSeq" id="XP_012238865.1"/>
    </source>
</evidence>
<evidence type="ECO:0000313" key="4">
    <source>
        <dbReference type="Proteomes" id="UP000515180"/>
    </source>
</evidence>
<dbReference type="CDD" id="cd09823">
    <property type="entry name" value="peroxinectin_like"/>
    <property type="match status" value="1"/>
</dbReference>
<protein>
    <submittedName>
        <fullName evidence="5">Peroxidase isoform X1</fullName>
    </submittedName>
</protein>
<dbReference type="GeneID" id="100740135"/>
<dbReference type="InterPro" id="IPR019791">
    <property type="entry name" value="Haem_peroxidase_animal"/>
</dbReference>
<keyword evidence="2" id="KW-0349">Heme</keyword>
<dbReference type="PANTHER" id="PTHR11475:SF86">
    <property type="entry name" value="PEROXIDASE"/>
    <property type="match status" value="1"/>
</dbReference>
<keyword evidence="2" id="KW-0408">Iron</keyword>
<dbReference type="InterPro" id="IPR037120">
    <property type="entry name" value="Haem_peroxidase_sf_animal"/>
</dbReference>
<dbReference type="GO" id="GO:0020037">
    <property type="term" value="F:heme binding"/>
    <property type="evidence" value="ECO:0007669"/>
    <property type="project" value="InterPro"/>
</dbReference>
<dbReference type="GO" id="GO:0046872">
    <property type="term" value="F:metal ion binding"/>
    <property type="evidence" value="ECO:0007669"/>
    <property type="project" value="UniProtKB-KW"/>
</dbReference>
<evidence type="ECO:0000256" key="3">
    <source>
        <dbReference type="SAM" id="MobiDB-lite"/>
    </source>
</evidence>
<evidence type="ECO:0000256" key="1">
    <source>
        <dbReference type="ARBA" id="ARBA00022559"/>
    </source>
</evidence>
<dbReference type="PRINTS" id="PR00457">
    <property type="entry name" value="ANPEROXIDASE"/>
</dbReference>
<sequence length="717" mass="81894">MKNRFRFGMALPKQNMKGRREWRTVTTFLVLLVTKEASVVNGKNITSGDEKFSENTGNKEKLSDLEGSETTYTFSYTNGFENAYDSFPYSSHIYSSSFPQSSVSFDIGRNTTFDIHREIRCGDAFPRVCEKARYRTYDGSCNNLRNPTWGMANTRYGRLLPPNYGDGIRSPTKSVTGAELPLSRLVSYTLFPKVDIDDHVWTLVAMQWGQIITHDMAMIDGTTQSKPHTTQCCTEDGQLVDPLLLHGQCYPIIIPYDDSTYSKANIRCLNFVRSTTDLDRSCASRYKPAEQLTVVTHFLDLSLVYGSSDQLATSLRAGVGGRMNVEIRRNREWPPMATNKSQLCETTDPNEICYQAGDTRVNQNPQLTILQIILLREHNRVADALARLNPHWTDETIFQEARRIVIAEHQHISYYEWLPIFLGIQATYGNKILYNTKGYVNDYDKNVNPSVLNEHSNAAFRYFHSLIAGYLNLVNEQRFSNDALRLSDHFNRPGIIEECDNMDDLTRGMSYQPEKASDQFFDAEITEFLFRNDRPLGSDLRATDIQRDRDHGLASYNSYREYCGLPRAKYFTDFTDYISPSNVAKLSELYPSPDDVELTVGGSLEEHVPGTLSGPTFLCILTRQFYKTRVGDRYWYERGDHQSAFTIEQLNEIRKASISRLFCDNGDHITSMQLRGFQQVSASNPITICDNIPSVDLSLWKDYAPELANQKYTIPPF</sequence>
<dbReference type="Pfam" id="PF03098">
    <property type="entry name" value="An_peroxidase"/>
    <property type="match status" value="1"/>
</dbReference>
<feature type="binding site" description="axial binding residue" evidence="2">
    <location>
        <position position="464"/>
    </location>
    <ligand>
        <name>heme b</name>
        <dbReference type="ChEBI" id="CHEBI:60344"/>
    </ligand>
    <ligandPart>
        <name>Fe</name>
        <dbReference type="ChEBI" id="CHEBI:18248"/>
    </ligandPart>
</feature>
<dbReference type="GO" id="GO:0004601">
    <property type="term" value="F:peroxidase activity"/>
    <property type="evidence" value="ECO:0007669"/>
    <property type="project" value="UniProtKB-KW"/>
</dbReference>
<dbReference type="SUPFAM" id="SSF48113">
    <property type="entry name" value="Heme-dependent peroxidases"/>
    <property type="match status" value="1"/>
</dbReference>
<dbReference type="PANTHER" id="PTHR11475">
    <property type="entry name" value="OXIDASE/PEROXIDASE"/>
    <property type="match status" value="1"/>
</dbReference>
<gene>
    <name evidence="5" type="primary">LOC100740135</name>
</gene>
<evidence type="ECO:0000256" key="2">
    <source>
        <dbReference type="PIRSR" id="PIRSR619791-2"/>
    </source>
</evidence>
<dbReference type="OrthoDB" id="823504at2759"/>
<dbReference type="Proteomes" id="UP000515180">
    <property type="component" value="Unplaced"/>
</dbReference>
<proteinExistence type="predicted"/>
<reference evidence="5" key="1">
    <citation type="submission" date="2025-08" db="UniProtKB">
        <authorList>
            <consortium name="RefSeq"/>
        </authorList>
    </citation>
    <scope>IDENTIFICATION</scope>
</reference>
<organism evidence="4 5">
    <name type="scientific">Bombus impatiens</name>
    <name type="common">Bumblebee</name>
    <dbReference type="NCBI Taxonomy" id="132113"/>
    <lineage>
        <taxon>Eukaryota</taxon>
        <taxon>Metazoa</taxon>
        <taxon>Ecdysozoa</taxon>
        <taxon>Arthropoda</taxon>
        <taxon>Hexapoda</taxon>
        <taxon>Insecta</taxon>
        <taxon>Pterygota</taxon>
        <taxon>Neoptera</taxon>
        <taxon>Endopterygota</taxon>
        <taxon>Hymenoptera</taxon>
        <taxon>Apocrita</taxon>
        <taxon>Aculeata</taxon>
        <taxon>Apoidea</taxon>
        <taxon>Anthophila</taxon>
        <taxon>Apidae</taxon>
        <taxon>Bombus</taxon>
        <taxon>Pyrobombus</taxon>
    </lineage>
</organism>
<dbReference type="InterPro" id="IPR010255">
    <property type="entry name" value="Haem_peroxidase_sf"/>
</dbReference>
<feature type="region of interest" description="Disordered" evidence="3">
    <location>
        <begin position="44"/>
        <end position="64"/>
    </location>
</feature>
<keyword evidence="1 5" id="KW-0560">Oxidoreductase</keyword>
<keyword evidence="2" id="KW-0479">Metal-binding</keyword>
<dbReference type="KEGG" id="bim:100740135"/>
<feature type="compositionally biased region" description="Basic and acidic residues" evidence="3">
    <location>
        <begin position="48"/>
        <end position="64"/>
    </location>
</feature>
<keyword evidence="4" id="KW-1185">Reference proteome</keyword>
<accession>A0A6P3UQP0</accession>
<keyword evidence="1 5" id="KW-0575">Peroxidase</keyword>